<sequence length="230" mass="25472">MTADEFDRWCVLAKDLFPGVGHYLNRVSNPVTVKRMWFHLLKEFDQPSANEALKRLFAGQAEVPRSMSELPKVVRQMLTRNEPTSANLDRPMCRCLNEACGQLFRLARVCPDCESTLWEHAWQCAACEDLGVVTIWSLPAMKQLARHRKRAAVSARTPSVTLPSSTSSSAVSSTGSPPATSSPPIANTQATTTARCYCPQGQSQHWPPLTYNPNCMCLASDDLAAFLSER</sequence>
<evidence type="ECO:0000256" key="1">
    <source>
        <dbReference type="SAM" id="MobiDB-lite"/>
    </source>
</evidence>
<dbReference type="Proteomes" id="UP000238322">
    <property type="component" value="Unassembled WGS sequence"/>
</dbReference>
<name>A0A2S8FZC3_9BACT</name>
<evidence type="ECO:0000313" key="2">
    <source>
        <dbReference type="EMBL" id="PQO37547.1"/>
    </source>
</evidence>
<evidence type="ECO:0000313" key="3">
    <source>
        <dbReference type="Proteomes" id="UP000238322"/>
    </source>
</evidence>
<feature type="region of interest" description="Disordered" evidence="1">
    <location>
        <begin position="152"/>
        <end position="185"/>
    </location>
</feature>
<proteinExistence type="predicted"/>
<reference evidence="2 3" key="1">
    <citation type="submission" date="2018-02" db="EMBL/GenBank/DDBJ databases">
        <title>Comparative genomes isolates from brazilian mangrove.</title>
        <authorList>
            <person name="Araujo J.E."/>
            <person name="Taketani R.G."/>
            <person name="Silva M.C.P."/>
            <person name="Loureco M.V."/>
            <person name="Andreote F.D."/>
        </authorList>
    </citation>
    <scope>NUCLEOTIDE SEQUENCE [LARGE SCALE GENOMIC DNA]</scope>
    <source>
        <strain evidence="2 3">Hex-1 MGV</strain>
    </source>
</reference>
<organism evidence="2 3">
    <name type="scientific">Blastopirellula marina</name>
    <dbReference type="NCBI Taxonomy" id="124"/>
    <lineage>
        <taxon>Bacteria</taxon>
        <taxon>Pseudomonadati</taxon>
        <taxon>Planctomycetota</taxon>
        <taxon>Planctomycetia</taxon>
        <taxon>Pirellulales</taxon>
        <taxon>Pirellulaceae</taxon>
        <taxon>Blastopirellula</taxon>
    </lineage>
</organism>
<feature type="compositionally biased region" description="Low complexity" evidence="1">
    <location>
        <begin position="157"/>
        <end position="184"/>
    </location>
</feature>
<dbReference type="EMBL" id="PUHY01000005">
    <property type="protein sequence ID" value="PQO37547.1"/>
    <property type="molecule type" value="Genomic_DNA"/>
</dbReference>
<dbReference type="AlphaFoldDB" id="A0A2S8FZC3"/>
<comment type="caution">
    <text evidence="2">The sequence shown here is derived from an EMBL/GenBank/DDBJ whole genome shotgun (WGS) entry which is preliminary data.</text>
</comment>
<accession>A0A2S8FZC3</accession>
<dbReference type="RefSeq" id="WP_105328796.1">
    <property type="nucleotide sequence ID" value="NZ_PUHY01000005.1"/>
</dbReference>
<gene>
    <name evidence="2" type="ORF">C5Y83_06275</name>
</gene>
<protein>
    <submittedName>
        <fullName evidence="2">Uncharacterized protein</fullName>
    </submittedName>
</protein>